<dbReference type="SUPFAM" id="SSF52540">
    <property type="entry name" value="P-loop containing nucleoside triphosphate hydrolases"/>
    <property type="match status" value="1"/>
</dbReference>
<dbReference type="InterPro" id="IPR006083">
    <property type="entry name" value="PRK/URK"/>
</dbReference>
<dbReference type="EMBL" id="BSSQ01000003">
    <property type="protein sequence ID" value="GLX66600.1"/>
    <property type="molecule type" value="Genomic_DNA"/>
</dbReference>
<dbReference type="Pfam" id="PF00485">
    <property type="entry name" value="PRK"/>
    <property type="match status" value="1"/>
</dbReference>
<evidence type="ECO:0000259" key="1">
    <source>
        <dbReference type="Pfam" id="PF00485"/>
    </source>
</evidence>
<dbReference type="NCBIfam" id="NF006085">
    <property type="entry name" value="PRK08233.1"/>
    <property type="match status" value="1"/>
</dbReference>
<sequence>MEKGKQPLVIAIAAVSGGGKTTITTRLNATLQNSKGLYFDEYDFDGPEDIINWVDNGANYDEWNLTPLIRDLKSLFTESLDYVVLDFPFAYKHSDTKDLIDLAVFIDTPLDIAMARRLIRDHHGSTAEDIIAEMSNYILHGRRGYLEMLNSIKPDSDIIVDGTLTVAEIINVIIEKIDTNRLLS</sequence>
<proteinExistence type="predicted"/>
<accession>A0ABQ6G803</accession>
<evidence type="ECO:0000313" key="2">
    <source>
        <dbReference type="EMBL" id="GLX66600.1"/>
    </source>
</evidence>
<dbReference type="Proteomes" id="UP001157114">
    <property type="component" value="Unassembled WGS sequence"/>
</dbReference>
<feature type="domain" description="Phosphoribulokinase/uridine kinase" evidence="1">
    <location>
        <begin position="84"/>
        <end position="135"/>
    </location>
</feature>
<name>A0ABQ6G803_9BACL</name>
<reference evidence="2 3" key="1">
    <citation type="submission" date="2023-03" db="EMBL/GenBank/DDBJ databases">
        <title>Draft genome sequence of the bacteria which degrade cell wall of Tricholomamatutake.</title>
        <authorList>
            <person name="Konishi Y."/>
            <person name="Fukuta Y."/>
            <person name="Shirasaka N."/>
        </authorList>
    </citation>
    <scope>NUCLEOTIDE SEQUENCE [LARGE SCALE GENOMIC DNA]</scope>
    <source>
        <strain evidence="3">mu1</strain>
    </source>
</reference>
<gene>
    <name evidence="2" type="primary">udk_2</name>
    <name evidence="2" type="ORF">MU1_09440</name>
</gene>
<comment type="caution">
    <text evidence="2">The sequence shown here is derived from an EMBL/GenBank/DDBJ whole genome shotgun (WGS) entry which is preliminary data.</text>
</comment>
<organism evidence="2 3">
    <name type="scientific">Paenibacillus glycanilyticus</name>
    <dbReference type="NCBI Taxonomy" id="126569"/>
    <lineage>
        <taxon>Bacteria</taxon>
        <taxon>Bacillati</taxon>
        <taxon>Bacillota</taxon>
        <taxon>Bacilli</taxon>
        <taxon>Bacillales</taxon>
        <taxon>Paenibacillaceae</taxon>
        <taxon>Paenibacillus</taxon>
    </lineage>
</organism>
<dbReference type="InterPro" id="IPR027417">
    <property type="entry name" value="P-loop_NTPase"/>
</dbReference>
<protein>
    <recommendedName>
        <fullName evidence="1">Phosphoribulokinase/uridine kinase domain-containing protein</fullName>
    </recommendedName>
</protein>
<keyword evidence="3" id="KW-1185">Reference proteome</keyword>
<dbReference type="RefSeq" id="WP_284237291.1">
    <property type="nucleotide sequence ID" value="NZ_BSSQ01000003.1"/>
</dbReference>
<dbReference type="Gene3D" id="3.40.50.300">
    <property type="entry name" value="P-loop containing nucleotide triphosphate hydrolases"/>
    <property type="match status" value="2"/>
</dbReference>
<evidence type="ECO:0000313" key="3">
    <source>
        <dbReference type="Proteomes" id="UP001157114"/>
    </source>
</evidence>